<proteinExistence type="predicted"/>
<feature type="region of interest" description="Disordered" evidence="6">
    <location>
        <begin position="59"/>
        <end position="132"/>
    </location>
</feature>
<reference evidence="7 8" key="1">
    <citation type="submission" date="2017-08" db="EMBL/GenBank/DDBJ databases">
        <title>Infants hospitalized years apart are colonized by the same room-sourced microbial strains.</title>
        <authorList>
            <person name="Brooks B."/>
            <person name="Olm M.R."/>
            <person name="Firek B.A."/>
            <person name="Baker R."/>
            <person name="Thomas B.C."/>
            <person name="Morowitz M.J."/>
            <person name="Banfield J.F."/>
        </authorList>
    </citation>
    <scope>NUCLEOTIDE SEQUENCE [LARGE SCALE GENOMIC DNA]</scope>
    <source>
        <strain evidence="7">S2_003_000_R1_3</strain>
    </source>
</reference>
<evidence type="ECO:0000256" key="6">
    <source>
        <dbReference type="SAM" id="MobiDB-lite"/>
    </source>
</evidence>
<keyword evidence="2" id="KW-0732">Signal</keyword>
<keyword evidence="3" id="KW-0472">Membrane</keyword>
<evidence type="ECO:0000313" key="8">
    <source>
        <dbReference type="Proteomes" id="UP000249432"/>
    </source>
</evidence>
<evidence type="ECO:0000256" key="4">
    <source>
        <dbReference type="ARBA" id="ARBA00023139"/>
    </source>
</evidence>
<sequence>MLILVASCMLRRVYLILVCFQFHHVVMRGQKSMKVSSSHAVKGIALLASVVALAGCNQGGENDKPHNTEQPSSVVTKTSTATRSSESPTVSKNSSSAAKNDEHNAAEVEDGDGKPAAQRRKLQESCTQTTAAQEYQTHVADVPPPPWGQWDSNLSSFLDNQPCATLSWAVLVPTEIGDGNPPTQTMLFHNGRFIKTVSPKTTYPPSVSRVDDSTITVTWEWPKPGEPMAAPTGRSVATFRWDDQSESVIMEGELPPN</sequence>
<dbReference type="Pfam" id="PF14041">
    <property type="entry name" value="Lipoprotein_21"/>
    <property type="match status" value="1"/>
</dbReference>
<accession>A0A2W5T602</accession>
<keyword evidence="5" id="KW-0449">Lipoprotein</keyword>
<protein>
    <submittedName>
        <fullName evidence="7">Uncharacterized protein</fullName>
    </submittedName>
</protein>
<evidence type="ECO:0000313" key="7">
    <source>
        <dbReference type="EMBL" id="PZR06885.1"/>
    </source>
</evidence>
<dbReference type="InterPro" id="IPR025971">
    <property type="entry name" value="LppP/LprE"/>
</dbReference>
<gene>
    <name evidence="7" type="ORF">DI525_01080</name>
</gene>
<keyword evidence="1" id="KW-1003">Cell membrane</keyword>
<comment type="caution">
    <text evidence="7">The sequence shown here is derived from an EMBL/GenBank/DDBJ whole genome shotgun (WGS) entry which is preliminary data.</text>
</comment>
<feature type="compositionally biased region" description="Polar residues" evidence="6">
    <location>
        <begin position="68"/>
        <end position="98"/>
    </location>
</feature>
<dbReference type="Proteomes" id="UP000249432">
    <property type="component" value="Unassembled WGS sequence"/>
</dbReference>
<name>A0A2W5T602_9CORY</name>
<evidence type="ECO:0000256" key="1">
    <source>
        <dbReference type="ARBA" id="ARBA00022475"/>
    </source>
</evidence>
<organism evidence="7 8">
    <name type="scientific">Corynebacterium kroppenstedtii</name>
    <dbReference type="NCBI Taxonomy" id="161879"/>
    <lineage>
        <taxon>Bacteria</taxon>
        <taxon>Bacillati</taxon>
        <taxon>Actinomycetota</taxon>
        <taxon>Actinomycetes</taxon>
        <taxon>Mycobacteriales</taxon>
        <taxon>Corynebacteriaceae</taxon>
        <taxon>Corynebacterium</taxon>
    </lineage>
</organism>
<evidence type="ECO:0000256" key="3">
    <source>
        <dbReference type="ARBA" id="ARBA00023136"/>
    </source>
</evidence>
<dbReference type="EMBL" id="QFRA01000001">
    <property type="protein sequence ID" value="PZR06885.1"/>
    <property type="molecule type" value="Genomic_DNA"/>
</dbReference>
<evidence type="ECO:0000256" key="2">
    <source>
        <dbReference type="ARBA" id="ARBA00022729"/>
    </source>
</evidence>
<keyword evidence="4" id="KW-0564">Palmitate</keyword>
<dbReference type="AlphaFoldDB" id="A0A2W5T602"/>
<evidence type="ECO:0000256" key="5">
    <source>
        <dbReference type="ARBA" id="ARBA00023288"/>
    </source>
</evidence>